<evidence type="ECO:0000313" key="1">
    <source>
        <dbReference type="EMBL" id="KAJ0014683.1"/>
    </source>
</evidence>
<reference evidence="2" key="1">
    <citation type="journal article" date="2023" name="G3 (Bethesda)">
        <title>Genome assembly and association tests identify interacting loci associated with vigor, precocity, and sex in interspecific pistachio rootstocks.</title>
        <authorList>
            <person name="Palmer W."/>
            <person name="Jacygrad E."/>
            <person name="Sagayaradj S."/>
            <person name="Cavanaugh K."/>
            <person name="Han R."/>
            <person name="Bertier L."/>
            <person name="Beede B."/>
            <person name="Kafkas S."/>
            <person name="Golino D."/>
            <person name="Preece J."/>
            <person name="Michelmore R."/>
        </authorList>
    </citation>
    <scope>NUCLEOTIDE SEQUENCE [LARGE SCALE GENOMIC DNA]</scope>
</reference>
<dbReference type="EMBL" id="CM047748">
    <property type="protein sequence ID" value="KAJ0014683.1"/>
    <property type="molecule type" value="Genomic_DNA"/>
</dbReference>
<organism evidence="1 2">
    <name type="scientific">Pistacia integerrima</name>
    <dbReference type="NCBI Taxonomy" id="434235"/>
    <lineage>
        <taxon>Eukaryota</taxon>
        <taxon>Viridiplantae</taxon>
        <taxon>Streptophyta</taxon>
        <taxon>Embryophyta</taxon>
        <taxon>Tracheophyta</taxon>
        <taxon>Spermatophyta</taxon>
        <taxon>Magnoliopsida</taxon>
        <taxon>eudicotyledons</taxon>
        <taxon>Gunneridae</taxon>
        <taxon>Pentapetalae</taxon>
        <taxon>rosids</taxon>
        <taxon>malvids</taxon>
        <taxon>Sapindales</taxon>
        <taxon>Anacardiaceae</taxon>
        <taxon>Pistacia</taxon>
    </lineage>
</organism>
<accession>A0ACC0XDU5</accession>
<keyword evidence="2" id="KW-1185">Reference proteome</keyword>
<comment type="caution">
    <text evidence="1">The sequence shown here is derived from an EMBL/GenBank/DDBJ whole genome shotgun (WGS) entry which is preliminary data.</text>
</comment>
<name>A0ACC0XDU5_9ROSI</name>
<proteinExistence type="predicted"/>
<protein>
    <submittedName>
        <fullName evidence="1">Uncharacterized protein</fullName>
    </submittedName>
</protein>
<sequence>MLEQEMRRMKRKRVLMCWVVIVTVGACWTAGADGGCQSECENVIGCLSSMECSLACVVACTLSFPGPCDLTRYFQDYRNRKDKICVEHQHGSTTWTVQSRMAQKGEYKILFGPITCCYFCPVYQSFKFSNKKSPRQGHAKGPRMAQQKGMAGLVCAFSLDKKGVKSTVFDTGIHGLGGRMGTRIIDPQPLIFDHAAQFFTVTDSWFGELERDILLLMGCTVLRLIIGSGKSNSFVLPVMSENFLIPVADIFAIIPPCTDRKMCELLAWFIRHTSQCLTSEAFEDPLPIGGETAAFGKQNKVPEENIPTATAEKVKTDMLEGVEAALGLQKCSLQKPFYTRVNYGKTLPLFDMPLISALNGNKEHGVSIIHYGDIEKGAALLTNTPGIPCIFDPHGRAGFCGDWFLGSSLECAALSMALADNIVDYLQSGRVCPEEFAVGLHNEFRPLEGYDIGQFPGDCWAAKLHGRLSFSATDACKFKVFFPGTKFKRKLSYAAALDGQCGASSTRSTYETI</sequence>
<gene>
    <name evidence="1" type="ORF">Pint_20474</name>
</gene>
<evidence type="ECO:0000313" key="2">
    <source>
        <dbReference type="Proteomes" id="UP001163603"/>
    </source>
</evidence>
<dbReference type="Proteomes" id="UP001163603">
    <property type="component" value="Chromosome 13"/>
</dbReference>